<dbReference type="Pfam" id="PF02021">
    <property type="entry name" value="UPF0102"/>
    <property type="match status" value="1"/>
</dbReference>
<dbReference type="PANTHER" id="PTHR34039">
    <property type="entry name" value="UPF0102 PROTEIN YRAN"/>
    <property type="match status" value="1"/>
</dbReference>
<accession>A0A1F7YXF6</accession>
<organism evidence="3 4">
    <name type="scientific">Candidatus Woesebacteria bacterium RIFCSPHIGHO2_01_FULL_44_21</name>
    <dbReference type="NCBI Taxonomy" id="1802503"/>
    <lineage>
        <taxon>Bacteria</taxon>
        <taxon>Candidatus Woeseibacteriota</taxon>
    </lineage>
</organism>
<dbReference type="HAMAP" id="MF_00048">
    <property type="entry name" value="UPF0102"/>
    <property type="match status" value="1"/>
</dbReference>
<evidence type="ECO:0000256" key="2">
    <source>
        <dbReference type="HAMAP-Rule" id="MF_00048"/>
    </source>
</evidence>
<gene>
    <name evidence="3" type="ORF">A2803_01095</name>
</gene>
<dbReference type="CDD" id="cd20736">
    <property type="entry name" value="PoNe_Nuclease"/>
    <property type="match status" value="1"/>
</dbReference>
<reference evidence="3 4" key="1">
    <citation type="journal article" date="2016" name="Nat. Commun.">
        <title>Thousands of microbial genomes shed light on interconnected biogeochemical processes in an aquifer system.</title>
        <authorList>
            <person name="Anantharaman K."/>
            <person name="Brown C.T."/>
            <person name="Hug L.A."/>
            <person name="Sharon I."/>
            <person name="Castelle C.J."/>
            <person name="Probst A.J."/>
            <person name="Thomas B.C."/>
            <person name="Singh A."/>
            <person name="Wilkins M.J."/>
            <person name="Karaoz U."/>
            <person name="Brodie E.L."/>
            <person name="Williams K.H."/>
            <person name="Hubbard S.S."/>
            <person name="Banfield J.F."/>
        </authorList>
    </citation>
    <scope>NUCLEOTIDE SEQUENCE [LARGE SCALE GENOMIC DNA]</scope>
</reference>
<dbReference type="GO" id="GO:0003676">
    <property type="term" value="F:nucleic acid binding"/>
    <property type="evidence" value="ECO:0007669"/>
    <property type="project" value="InterPro"/>
</dbReference>
<dbReference type="NCBIfam" id="NF009150">
    <property type="entry name" value="PRK12497.1-3"/>
    <property type="match status" value="1"/>
</dbReference>
<sequence>MKQQNYRKGKRGEEIAESYLRRQGFQIIEKNYHTRFGEIDIIATRDSKLHFVEVKLKIGEHFGTPEEMIDKRKLWQVTRTAESYLLTNRDIATKFPEIRVDAFCVVLDTEGNEQRADFYENLTGDM</sequence>
<evidence type="ECO:0000313" key="3">
    <source>
        <dbReference type="EMBL" id="OGM31864.1"/>
    </source>
</evidence>
<evidence type="ECO:0000313" key="4">
    <source>
        <dbReference type="Proteomes" id="UP000178870"/>
    </source>
</evidence>
<comment type="caution">
    <text evidence="3">The sequence shown here is derived from an EMBL/GenBank/DDBJ whole genome shotgun (WGS) entry which is preliminary data.</text>
</comment>
<dbReference type="InterPro" id="IPR011335">
    <property type="entry name" value="Restrct_endonuc-II-like"/>
</dbReference>
<dbReference type="Gene3D" id="3.40.1350.10">
    <property type="match status" value="1"/>
</dbReference>
<name>A0A1F7YXF6_9BACT</name>
<evidence type="ECO:0000256" key="1">
    <source>
        <dbReference type="ARBA" id="ARBA00006738"/>
    </source>
</evidence>
<dbReference type="InterPro" id="IPR003509">
    <property type="entry name" value="UPF0102_YraN-like"/>
</dbReference>
<dbReference type="EMBL" id="MGGP01000020">
    <property type="protein sequence ID" value="OGM31864.1"/>
    <property type="molecule type" value="Genomic_DNA"/>
</dbReference>
<dbReference type="InterPro" id="IPR011856">
    <property type="entry name" value="tRNA_endonuc-like_dom_sf"/>
</dbReference>
<proteinExistence type="inferred from homology"/>
<dbReference type="Proteomes" id="UP000178870">
    <property type="component" value="Unassembled WGS sequence"/>
</dbReference>
<comment type="similarity">
    <text evidence="1 2">Belongs to the UPF0102 family.</text>
</comment>
<protein>
    <recommendedName>
        <fullName evidence="2">UPF0102 protein A2803_01095</fullName>
    </recommendedName>
</protein>
<dbReference type="PANTHER" id="PTHR34039:SF1">
    <property type="entry name" value="UPF0102 PROTEIN YRAN"/>
    <property type="match status" value="1"/>
</dbReference>
<dbReference type="SUPFAM" id="SSF52980">
    <property type="entry name" value="Restriction endonuclease-like"/>
    <property type="match status" value="1"/>
</dbReference>
<dbReference type="AlphaFoldDB" id="A0A1F7YXF6"/>